<gene>
    <name evidence="1" type="ORF">Ocin01_19198</name>
</gene>
<sequence>MTRYMRFHLNFGSLDGKQVLPEAVMRWMTKPAIVAPWFAFKSSEEEKVTSYLGYGLGLFLGQHGGWQYVYHGGFWAPYLTRMSLFPKKKVAVFTSANQGPASMNHVGVHTFIYDTLTGVNNGTEKASERLEKLRVEQARQVNEPVDAVPKFMQTITTATKQNEDISGKYGSGSSGNVEIFEKFNHQTDTTGIYMSYGRLAQAWLENIGGAYYRLIWDSDVIQDYY</sequence>
<evidence type="ECO:0000313" key="2">
    <source>
        <dbReference type="Proteomes" id="UP000094527"/>
    </source>
</evidence>
<evidence type="ECO:0008006" key="3">
    <source>
        <dbReference type="Google" id="ProtNLM"/>
    </source>
</evidence>
<dbReference type="Proteomes" id="UP000094527">
    <property type="component" value="Unassembled WGS sequence"/>
</dbReference>
<dbReference type="OrthoDB" id="7773096at2759"/>
<organism evidence="1 2">
    <name type="scientific">Orchesella cincta</name>
    <name type="common">Springtail</name>
    <name type="synonym">Podura cincta</name>
    <dbReference type="NCBI Taxonomy" id="48709"/>
    <lineage>
        <taxon>Eukaryota</taxon>
        <taxon>Metazoa</taxon>
        <taxon>Ecdysozoa</taxon>
        <taxon>Arthropoda</taxon>
        <taxon>Hexapoda</taxon>
        <taxon>Collembola</taxon>
        <taxon>Entomobryomorpha</taxon>
        <taxon>Entomobryoidea</taxon>
        <taxon>Orchesellidae</taxon>
        <taxon>Orchesellinae</taxon>
        <taxon>Orchesella</taxon>
    </lineage>
</organism>
<dbReference type="SUPFAM" id="SSF56601">
    <property type="entry name" value="beta-lactamase/transpeptidase-like"/>
    <property type="match status" value="1"/>
</dbReference>
<dbReference type="EMBL" id="LJIJ01005192">
    <property type="protein sequence ID" value="ODM87483.1"/>
    <property type="molecule type" value="Genomic_DNA"/>
</dbReference>
<dbReference type="InterPro" id="IPR012338">
    <property type="entry name" value="Beta-lactam/transpept-like"/>
</dbReference>
<reference evidence="1 2" key="1">
    <citation type="journal article" date="2016" name="Genome Biol. Evol.">
        <title>Gene Family Evolution Reflects Adaptation to Soil Environmental Stressors in the Genome of the Collembolan Orchesella cincta.</title>
        <authorList>
            <person name="Faddeeva-Vakhrusheva A."/>
            <person name="Derks M.F."/>
            <person name="Anvar S.Y."/>
            <person name="Agamennone V."/>
            <person name="Suring W."/>
            <person name="Smit S."/>
            <person name="van Straalen N.M."/>
            <person name="Roelofs D."/>
        </authorList>
    </citation>
    <scope>NUCLEOTIDE SEQUENCE [LARGE SCALE GENOMIC DNA]</scope>
    <source>
        <tissue evidence="1">Mixed pool</tissue>
    </source>
</reference>
<comment type="caution">
    <text evidence="1">The sequence shown here is derived from an EMBL/GenBank/DDBJ whole genome shotgun (WGS) entry which is preliminary data.</text>
</comment>
<keyword evidence="2" id="KW-1185">Reference proteome</keyword>
<name>A0A1D2M3D7_ORCCI</name>
<protein>
    <recommendedName>
        <fullName evidence="3">Beta-lactamase-related domain-containing protein</fullName>
    </recommendedName>
</protein>
<evidence type="ECO:0000313" key="1">
    <source>
        <dbReference type="EMBL" id="ODM87483.1"/>
    </source>
</evidence>
<feature type="non-terminal residue" evidence="1">
    <location>
        <position position="225"/>
    </location>
</feature>
<proteinExistence type="predicted"/>
<dbReference type="Gene3D" id="3.40.710.10">
    <property type="entry name" value="DD-peptidase/beta-lactamase superfamily"/>
    <property type="match status" value="1"/>
</dbReference>
<dbReference type="AlphaFoldDB" id="A0A1D2M3D7"/>
<dbReference type="STRING" id="48709.A0A1D2M3D7"/>
<accession>A0A1D2M3D7</accession>